<dbReference type="EMBL" id="SMFZ01000002">
    <property type="protein sequence ID" value="TCK20627.1"/>
    <property type="molecule type" value="Genomic_DNA"/>
</dbReference>
<organism evidence="2 3">
    <name type="scientific">Pseudonocardia endophytica</name>
    <dbReference type="NCBI Taxonomy" id="401976"/>
    <lineage>
        <taxon>Bacteria</taxon>
        <taxon>Bacillati</taxon>
        <taxon>Actinomycetota</taxon>
        <taxon>Actinomycetes</taxon>
        <taxon>Pseudonocardiales</taxon>
        <taxon>Pseudonocardiaceae</taxon>
        <taxon>Pseudonocardia</taxon>
    </lineage>
</organism>
<sequence length="149" mass="15625">MAIKNKFAVPMGEVFPHGAYVVSEVEPVRDFDKSAPGRPVQQLDKETGLPVWSVSVLDADPDARSKDKTVVIKIAATHQPVPPDTAAGLPFRPVEFDGLTVTPYVQENGGRARVAYSLRATAMRAPGGHGHGSGGRGGKPQGGQDGEAA</sequence>
<feature type="region of interest" description="Disordered" evidence="1">
    <location>
        <begin position="122"/>
        <end position="149"/>
    </location>
</feature>
<dbReference type="AlphaFoldDB" id="A0A4R1HET3"/>
<gene>
    <name evidence="2" type="ORF">EV378_4588</name>
</gene>
<evidence type="ECO:0008006" key="4">
    <source>
        <dbReference type="Google" id="ProtNLM"/>
    </source>
</evidence>
<dbReference type="Proteomes" id="UP000295560">
    <property type="component" value="Unassembled WGS sequence"/>
</dbReference>
<feature type="compositionally biased region" description="Gly residues" evidence="1">
    <location>
        <begin position="127"/>
        <end position="149"/>
    </location>
</feature>
<evidence type="ECO:0000256" key="1">
    <source>
        <dbReference type="SAM" id="MobiDB-lite"/>
    </source>
</evidence>
<keyword evidence="3" id="KW-1185">Reference proteome</keyword>
<accession>A0A4R1HET3</accession>
<comment type="caution">
    <text evidence="2">The sequence shown here is derived from an EMBL/GenBank/DDBJ whole genome shotgun (WGS) entry which is preliminary data.</text>
</comment>
<evidence type="ECO:0000313" key="3">
    <source>
        <dbReference type="Proteomes" id="UP000295560"/>
    </source>
</evidence>
<reference evidence="2 3" key="1">
    <citation type="submission" date="2019-03" db="EMBL/GenBank/DDBJ databases">
        <title>Sequencing the genomes of 1000 actinobacteria strains.</title>
        <authorList>
            <person name="Klenk H.-P."/>
        </authorList>
    </citation>
    <scope>NUCLEOTIDE SEQUENCE [LARGE SCALE GENOMIC DNA]</scope>
    <source>
        <strain evidence="2 3">DSM 44969</strain>
    </source>
</reference>
<name>A0A4R1HET3_PSEEN</name>
<proteinExistence type="predicted"/>
<dbReference type="RefSeq" id="WP_132429484.1">
    <property type="nucleotide sequence ID" value="NZ_SMFZ01000002.1"/>
</dbReference>
<dbReference type="OrthoDB" id="4299905at2"/>
<evidence type="ECO:0000313" key="2">
    <source>
        <dbReference type="EMBL" id="TCK20627.1"/>
    </source>
</evidence>
<protein>
    <recommendedName>
        <fullName evidence="4">Plasmid replication, integration and excision activator</fullName>
    </recommendedName>
</protein>